<proteinExistence type="inferred from homology"/>
<dbReference type="InterPro" id="IPR000917">
    <property type="entry name" value="Sulfatase_N"/>
</dbReference>
<keyword evidence="5" id="KW-1185">Reference proteome</keyword>
<dbReference type="InterPro" id="IPR011989">
    <property type="entry name" value="ARM-like"/>
</dbReference>
<dbReference type="InterPro" id="IPR021133">
    <property type="entry name" value="HEAT_type_2"/>
</dbReference>
<dbReference type="PROSITE" id="PS50077">
    <property type="entry name" value="HEAT_REPEAT"/>
    <property type="match status" value="1"/>
</dbReference>
<evidence type="ECO:0000259" key="3">
    <source>
        <dbReference type="Pfam" id="PF00884"/>
    </source>
</evidence>
<evidence type="ECO:0000313" key="4">
    <source>
        <dbReference type="EMBL" id="BCX47977.1"/>
    </source>
</evidence>
<organism evidence="4 5">
    <name type="scientific">Haloferula helveola</name>
    <dbReference type="NCBI Taxonomy" id="490095"/>
    <lineage>
        <taxon>Bacteria</taxon>
        <taxon>Pseudomonadati</taxon>
        <taxon>Verrucomicrobiota</taxon>
        <taxon>Verrucomicrobiia</taxon>
        <taxon>Verrucomicrobiales</taxon>
        <taxon>Verrucomicrobiaceae</taxon>
        <taxon>Haloferula</taxon>
    </lineage>
</organism>
<gene>
    <name evidence="4" type="primary">atsG_1</name>
    <name evidence="4" type="ORF">HAHE_18850</name>
</gene>
<dbReference type="SMART" id="SM00567">
    <property type="entry name" value="EZ_HEAT"/>
    <property type="match status" value="3"/>
</dbReference>
<dbReference type="InterPro" id="IPR017850">
    <property type="entry name" value="Alkaline_phosphatase_core_sf"/>
</dbReference>
<dbReference type="EMBL" id="AP024702">
    <property type="protein sequence ID" value="BCX47977.1"/>
    <property type="molecule type" value="Genomic_DNA"/>
</dbReference>
<dbReference type="Gene3D" id="1.25.10.10">
    <property type="entry name" value="Leucine-rich Repeat Variant"/>
    <property type="match status" value="1"/>
</dbReference>
<dbReference type="Gene3D" id="3.40.720.10">
    <property type="entry name" value="Alkaline Phosphatase, subunit A"/>
    <property type="match status" value="1"/>
</dbReference>
<comment type="similarity">
    <text evidence="1">Belongs to the sulfatase family.</text>
</comment>
<dbReference type="PANTHER" id="PTHR42693:SF53">
    <property type="entry name" value="ENDO-4-O-SULFATASE"/>
    <property type="match status" value="1"/>
</dbReference>
<evidence type="ECO:0000256" key="1">
    <source>
        <dbReference type="ARBA" id="ARBA00008779"/>
    </source>
</evidence>
<dbReference type="SUPFAM" id="SSF53649">
    <property type="entry name" value="Alkaline phosphatase-like"/>
    <property type="match status" value="1"/>
</dbReference>
<dbReference type="SUPFAM" id="SSF48371">
    <property type="entry name" value="ARM repeat"/>
    <property type="match status" value="1"/>
</dbReference>
<dbReference type="InterPro" id="IPR050738">
    <property type="entry name" value="Sulfatase"/>
</dbReference>
<dbReference type="InterPro" id="IPR004155">
    <property type="entry name" value="PBS_lyase_HEAT"/>
</dbReference>
<reference evidence="4 5" key="1">
    <citation type="submission" date="2021-06" db="EMBL/GenBank/DDBJ databases">
        <title>Complete genome of Haloferula helveola possessing various polysaccharide degrading enzymes.</title>
        <authorList>
            <person name="Takami H."/>
            <person name="Huang C."/>
            <person name="Hamasaki K."/>
        </authorList>
    </citation>
    <scope>NUCLEOTIDE SEQUENCE [LARGE SCALE GENOMIC DNA]</scope>
    <source>
        <strain evidence="4 5">CN-1</strain>
    </source>
</reference>
<dbReference type="Pfam" id="PF00884">
    <property type="entry name" value="Sulfatase"/>
    <property type="match status" value="1"/>
</dbReference>
<dbReference type="Proteomes" id="UP001374893">
    <property type="component" value="Chromosome"/>
</dbReference>
<feature type="domain" description="Sulfatase N-terminal" evidence="3">
    <location>
        <begin position="16"/>
        <end position="296"/>
    </location>
</feature>
<protein>
    <submittedName>
        <fullName evidence="4">Sulfatase</fullName>
    </submittedName>
</protein>
<name>A0ABN6H5R5_9BACT</name>
<dbReference type="InterPro" id="IPR016024">
    <property type="entry name" value="ARM-type_fold"/>
</dbReference>
<keyword evidence="2" id="KW-0378">Hydrolase</keyword>
<evidence type="ECO:0000313" key="5">
    <source>
        <dbReference type="Proteomes" id="UP001374893"/>
    </source>
</evidence>
<accession>A0ABN6H5R5</accession>
<dbReference type="PANTHER" id="PTHR42693">
    <property type="entry name" value="ARYLSULFATASE FAMILY MEMBER"/>
    <property type="match status" value="1"/>
</dbReference>
<evidence type="ECO:0000256" key="2">
    <source>
        <dbReference type="ARBA" id="ARBA00022801"/>
    </source>
</evidence>
<sequence length="615" mass="68797">MASVTTLITTAASERPNILWLSAEDISPHFGCYGDPHAVTPNVDALADQGTRFTHVFTAAGVCAPCRSSIITGMYQNSVGTHHMRCNARMPEWLKPFPIYLREAGYYCTNNSKTDYQFKKPSTGEIWDENGGKAGWQNRPDGLPFFAVYNFTGCHESGIASKSKYESVTSKLKPEERQDAAKLTTLPPYYPDTPVVREDWKRNYELITAFDRWVGEHLQRLRDAGLEDDTIVMIWSDHGVGLPRAKRWLYDSGTRIPFVVRIPERFRVGGQGEPGTTSDALVNSTDFGPTVLNLAGLPVPDHMHGRAFLGSKLTPPREYVFGARDRMDERYDIIRAVRDRRYRYIRNFEATKPYYQYMNTPEKGATMQEIRRLEKSGELPPAAALFTARSKPAEELYDLEKDPHEINNLAMDPGYGEIRKRMLSAMTAWQEKVGDMGLMPESEIERLVRTTDSTYEVLPRDADALKQMTRAAVLASTGPEVFPELLKLAESPNPTLRYWVATGIGNFAEEAGENEVSVARRMIADKTPAVRIAAARALCRSGEVEAGLPVLVKELGSDNPWARLEAAIVLDELDEAARPALPALQKALKDQPNKYIVRVANKAVNDLLGTDHQVP</sequence>
<dbReference type="CDD" id="cd16027">
    <property type="entry name" value="SGSH"/>
    <property type="match status" value="1"/>
</dbReference>
<dbReference type="Pfam" id="PF13646">
    <property type="entry name" value="HEAT_2"/>
    <property type="match status" value="1"/>
</dbReference>